<dbReference type="InterPro" id="IPR050515">
    <property type="entry name" value="Beta-lactam/transpept"/>
</dbReference>
<dbReference type="GO" id="GO:0008658">
    <property type="term" value="F:penicillin binding"/>
    <property type="evidence" value="ECO:0007669"/>
    <property type="project" value="InterPro"/>
</dbReference>
<evidence type="ECO:0008006" key="8">
    <source>
        <dbReference type="Google" id="ProtNLM"/>
    </source>
</evidence>
<proteinExistence type="predicted"/>
<evidence type="ECO:0000256" key="2">
    <source>
        <dbReference type="ARBA" id="ARBA00023136"/>
    </source>
</evidence>
<evidence type="ECO:0000313" key="7">
    <source>
        <dbReference type="Proteomes" id="UP000230731"/>
    </source>
</evidence>
<accession>A0A2M6X047</accession>
<dbReference type="Pfam" id="PF03717">
    <property type="entry name" value="PBP_dimer"/>
    <property type="match status" value="1"/>
</dbReference>
<dbReference type="InterPro" id="IPR012338">
    <property type="entry name" value="Beta-lactam/transpept-like"/>
</dbReference>
<dbReference type="SUPFAM" id="SSF56519">
    <property type="entry name" value="Penicillin binding protein dimerisation domain"/>
    <property type="match status" value="1"/>
</dbReference>
<name>A0A2M6X047_9BACT</name>
<keyword evidence="3" id="KW-0812">Transmembrane</keyword>
<dbReference type="InterPro" id="IPR001460">
    <property type="entry name" value="PCN-bd_Tpept"/>
</dbReference>
<dbReference type="Gene3D" id="3.90.1310.10">
    <property type="entry name" value="Penicillin-binding protein 2a (Domain 2)"/>
    <property type="match status" value="1"/>
</dbReference>
<evidence type="ECO:0000259" key="4">
    <source>
        <dbReference type="Pfam" id="PF00905"/>
    </source>
</evidence>
<sequence>MNKKATIIRSRTFMPPALRLHVLSVAAWIVLAICIARLGYLQVWRQGYYQAVAENQRKQASELAPNRGGVYLQEQQTNELFPVAVNTKKWIAYAVPREIAEPQRIAEELAPALNAFQQRQQERLQRVAAATGQQVRANRAEENPESAPAPDIPAEEQISAITEQLYAKLNRRTDPYEPLLKFYETLDDEFRTFLEEKKLPGIVVQEQTVRTYPEKQLAAHVLGYVGWEDEQQVGRYGIEGYFEQQLRGSRGFFAGERDAQGKLIGVSAQTLEPAQDGTDLILTIDRVVQSIIEEELSKGVERYGAERGTVIVMDPNTGAVKGMATYPSYDPNYYYAIAAADVQRNPAVSELFEPGSILKPVIMAAAIDTGTVTPETTMVDSGPVRVDKYTINTFDGKHHGVQTMTQVLEQSNNIGMVWVAQKLGEEIMYDYLRRFGIGEKTGIELEGEIQSMLPRPSNWNVATLATTSYGQGIAVTPLQALNAINAIANGGLLPQPHVVAATRQADSTLTNVRPETVRRVIAPATAADVAAMMVSVIENGVGALARVPGYYLAGKTGTAQVPDETGGYAPDKKIISFTGFGPLSSPKFSVLIKLDNPAGLSFASGTAAPMFHNIAEKLLNFYQIPPDYDAAAPPPRFSVDTGTAG</sequence>
<dbReference type="Gene3D" id="3.30.450.330">
    <property type="match status" value="1"/>
</dbReference>
<dbReference type="InterPro" id="IPR005311">
    <property type="entry name" value="PBP_dimer"/>
</dbReference>
<evidence type="ECO:0000313" key="6">
    <source>
        <dbReference type="EMBL" id="PIT98442.1"/>
    </source>
</evidence>
<comment type="subcellular location">
    <subcellularLocation>
        <location evidence="1">Membrane</location>
    </subcellularLocation>
</comment>
<dbReference type="PANTHER" id="PTHR30627:SF1">
    <property type="entry name" value="PEPTIDOGLYCAN D,D-TRANSPEPTIDASE FTSI"/>
    <property type="match status" value="1"/>
</dbReference>
<evidence type="ECO:0000256" key="3">
    <source>
        <dbReference type="SAM" id="Phobius"/>
    </source>
</evidence>
<dbReference type="Gene3D" id="3.40.710.10">
    <property type="entry name" value="DD-peptidase/beta-lactamase superfamily"/>
    <property type="match status" value="1"/>
</dbReference>
<feature type="transmembrane region" description="Helical" evidence="3">
    <location>
        <begin position="20"/>
        <end position="40"/>
    </location>
</feature>
<comment type="caution">
    <text evidence="6">The sequence shown here is derived from an EMBL/GenBank/DDBJ whole genome shotgun (WGS) entry which is preliminary data.</text>
</comment>
<organism evidence="6 7">
    <name type="scientific">Candidatus Andersenbacteria bacterium CG10_big_fil_rev_8_21_14_0_10_54_11</name>
    <dbReference type="NCBI Taxonomy" id="1974485"/>
    <lineage>
        <taxon>Bacteria</taxon>
        <taxon>Candidatus Anderseniibacteriota</taxon>
    </lineage>
</organism>
<dbReference type="AlphaFoldDB" id="A0A2M6X047"/>
<dbReference type="Pfam" id="PF00905">
    <property type="entry name" value="Transpeptidase"/>
    <property type="match status" value="1"/>
</dbReference>
<evidence type="ECO:0000256" key="1">
    <source>
        <dbReference type="ARBA" id="ARBA00004370"/>
    </source>
</evidence>
<protein>
    <recommendedName>
        <fullName evidence="8">Penicillin-binding protein 2</fullName>
    </recommendedName>
</protein>
<dbReference type="GO" id="GO:0071555">
    <property type="term" value="P:cell wall organization"/>
    <property type="evidence" value="ECO:0007669"/>
    <property type="project" value="TreeGrafter"/>
</dbReference>
<dbReference type="InterPro" id="IPR036138">
    <property type="entry name" value="PBP_dimer_sf"/>
</dbReference>
<dbReference type="Proteomes" id="UP000230731">
    <property type="component" value="Unassembled WGS sequence"/>
</dbReference>
<feature type="domain" description="Penicillin-binding protein transpeptidase" evidence="4">
    <location>
        <begin position="308"/>
        <end position="615"/>
    </location>
</feature>
<dbReference type="EMBL" id="PEZP01000007">
    <property type="protein sequence ID" value="PIT98442.1"/>
    <property type="molecule type" value="Genomic_DNA"/>
</dbReference>
<evidence type="ECO:0000259" key="5">
    <source>
        <dbReference type="Pfam" id="PF03717"/>
    </source>
</evidence>
<dbReference type="GO" id="GO:0005886">
    <property type="term" value="C:plasma membrane"/>
    <property type="evidence" value="ECO:0007669"/>
    <property type="project" value="TreeGrafter"/>
</dbReference>
<dbReference type="SUPFAM" id="SSF56601">
    <property type="entry name" value="beta-lactamase/transpeptidase-like"/>
    <property type="match status" value="1"/>
</dbReference>
<gene>
    <name evidence="6" type="ORF">COT71_00690</name>
</gene>
<feature type="domain" description="Penicillin-binding protein dimerisation" evidence="5">
    <location>
        <begin position="82"/>
        <end position="265"/>
    </location>
</feature>
<dbReference type="PANTHER" id="PTHR30627">
    <property type="entry name" value="PEPTIDOGLYCAN D,D-TRANSPEPTIDASE"/>
    <property type="match status" value="1"/>
</dbReference>
<reference evidence="7" key="1">
    <citation type="submission" date="2017-09" db="EMBL/GenBank/DDBJ databases">
        <title>Depth-based differentiation of microbial function through sediment-hosted aquifers and enrichment of novel symbionts in the deep terrestrial subsurface.</title>
        <authorList>
            <person name="Probst A.J."/>
            <person name="Ladd B."/>
            <person name="Jarett J.K."/>
            <person name="Geller-Mcgrath D.E."/>
            <person name="Sieber C.M.K."/>
            <person name="Emerson J.B."/>
            <person name="Anantharaman K."/>
            <person name="Thomas B.C."/>
            <person name="Malmstrom R."/>
            <person name="Stieglmeier M."/>
            <person name="Klingl A."/>
            <person name="Woyke T."/>
            <person name="Ryan C.M."/>
            <person name="Banfield J.F."/>
        </authorList>
    </citation>
    <scope>NUCLEOTIDE SEQUENCE [LARGE SCALE GENOMIC DNA]</scope>
</reference>
<keyword evidence="2 3" id="KW-0472">Membrane</keyword>
<keyword evidence="3" id="KW-1133">Transmembrane helix</keyword>